<comment type="subcellular location">
    <subcellularLocation>
        <location evidence="1">Cell membrane</location>
        <topology evidence="1">Multi-pass membrane protein</topology>
    </subcellularLocation>
</comment>
<keyword evidence="12" id="KW-0175">Coiled coil</keyword>
<dbReference type="InterPro" id="IPR035919">
    <property type="entry name" value="EAL_sf"/>
</dbReference>
<evidence type="ECO:0000259" key="14">
    <source>
        <dbReference type="PROSITE" id="PS50113"/>
    </source>
</evidence>
<reference evidence="17 18" key="1">
    <citation type="submission" date="2014-10" db="EMBL/GenBank/DDBJ databases">
        <title>Genome sequence of Clostridium aceticum DSM 1496.</title>
        <authorList>
            <person name="Poehlein A."/>
            <person name="Schiel-Bengelsdorf B."/>
            <person name="Gottschalk G."/>
            <person name="Duerre P."/>
            <person name="Daniel R."/>
        </authorList>
    </citation>
    <scope>NUCLEOTIDE SEQUENCE [LARGE SCALE GENOMIC DNA]</scope>
    <source>
        <strain evidence="17 18">DSM 1496</strain>
    </source>
</reference>
<dbReference type="CDD" id="cd01949">
    <property type="entry name" value="GGDEF"/>
    <property type="match status" value="1"/>
</dbReference>
<dbReference type="GO" id="GO:0005886">
    <property type="term" value="C:plasma membrane"/>
    <property type="evidence" value="ECO:0007669"/>
    <property type="project" value="UniProtKB-SubCell"/>
</dbReference>
<feature type="domain" description="GGDEF" evidence="16">
    <location>
        <begin position="573"/>
        <end position="706"/>
    </location>
</feature>
<organism evidence="17 18">
    <name type="scientific">Clostridium aceticum</name>
    <dbReference type="NCBI Taxonomy" id="84022"/>
    <lineage>
        <taxon>Bacteria</taxon>
        <taxon>Bacillati</taxon>
        <taxon>Bacillota</taxon>
        <taxon>Clostridia</taxon>
        <taxon>Eubacteriales</taxon>
        <taxon>Clostridiaceae</taxon>
        <taxon>Clostridium</taxon>
    </lineage>
</organism>
<dbReference type="Pfam" id="PF17203">
    <property type="entry name" value="sCache_3_2"/>
    <property type="match status" value="1"/>
</dbReference>
<dbReference type="CDD" id="cd00130">
    <property type="entry name" value="PAS"/>
    <property type="match status" value="1"/>
</dbReference>
<name>A0A0G3W5W0_9CLOT</name>
<keyword evidence="8" id="KW-0067">ATP-binding</keyword>
<feature type="domain" description="EAL" evidence="15">
    <location>
        <begin position="715"/>
        <end position="965"/>
    </location>
</feature>
<evidence type="ECO:0000256" key="7">
    <source>
        <dbReference type="ARBA" id="ARBA00022777"/>
    </source>
</evidence>
<dbReference type="SMART" id="SM00267">
    <property type="entry name" value="GGDEF"/>
    <property type="match status" value="1"/>
</dbReference>
<dbReference type="InterPro" id="IPR029151">
    <property type="entry name" value="Sensor-like_sf"/>
</dbReference>
<keyword evidence="6" id="KW-0547">Nucleotide-binding</keyword>
<evidence type="ECO:0000256" key="6">
    <source>
        <dbReference type="ARBA" id="ARBA00022741"/>
    </source>
</evidence>
<evidence type="ECO:0000259" key="15">
    <source>
        <dbReference type="PROSITE" id="PS50883"/>
    </source>
</evidence>
<evidence type="ECO:0000256" key="5">
    <source>
        <dbReference type="ARBA" id="ARBA00022692"/>
    </source>
</evidence>
<dbReference type="OrthoDB" id="9762141at2"/>
<dbReference type="PANTHER" id="PTHR44757:SF2">
    <property type="entry name" value="BIOFILM ARCHITECTURE MAINTENANCE PROTEIN MBAA"/>
    <property type="match status" value="1"/>
</dbReference>
<evidence type="ECO:0000313" key="18">
    <source>
        <dbReference type="Proteomes" id="UP000035704"/>
    </source>
</evidence>
<accession>A0A0G3W5W0</accession>
<dbReference type="KEGG" id="cace:CACET_c05110"/>
<keyword evidence="3" id="KW-0597">Phosphoprotein</keyword>
<dbReference type="SUPFAM" id="SSF55073">
    <property type="entry name" value="Nucleotide cyclase"/>
    <property type="match status" value="1"/>
</dbReference>
<dbReference type="SUPFAM" id="SSF103190">
    <property type="entry name" value="Sensory domain-like"/>
    <property type="match status" value="1"/>
</dbReference>
<dbReference type="InterPro" id="IPR000700">
    <property type="entry name" value="PAS-assoc_C"/>
</dbReference>
<keyword evidence="10" id="KW-0902">Two-component regulatory system</keyword>
<keyword evidence="18" id="KW-1185">Reference proteome</keyword>
<dbReference type="SUPFAM" id="SSF141868">
    <property type="entry name" value="EAL domain-like"/>
    <property type="match status" value="1"/>
</dbReference>
<dbReference type="InterPro" id="IPR000160">
    <property type="entry name" value="GGDEF_dom"/>
</dbReference>
<protein>
    <submittedName>
        <fullName evidence="17">PAS domain S-box/diguanylate cyclase (GGDEF) domain-containing protein</fullName>
    </submittedName>
</protein>
<evidence type="ECO:0000256" key="11">
    <source>
        <dbReference type="ARBA" id="ARBA00023136"/>
    </source>
</evidence>
<evidence type="ECO:0000256" key="1">
    <source>
        <dbReference type="ARBA" id="ARBA00004651"/>
    </source>
</evidence>
<keyword evidence="2" id="KW-1003">Cell membrane</keyword>
<keyword evidence="11 13" id="KW-0472">Membrane</keyword>
<evidence type="ECO:0000313" key="17">
    <source>
        <dbReference type="EMBL" id="AKL94021.1"/>
    </source>
</evidence>
<dbReference type="Proteomes" id="UP000035704">
    <property type="component" value="Chromosome"/>
</dbReference>
<dbReference type="GO" id="GO:0005524">
    <property type="term" value="F:ATP binding"/>
    <property type="evidence" value="ECO:0007669"/>
    <property type="project" value="UniProtKB-KW"/>
</dbReference>
<dbReference type="PROSITE" id="PS50887">
    <property type="entry name" value="GGDEF"/>
    <property type="match status" value="1"/>
</dbReference>
<dbReference type="Pfam" id="PF00990">
    <property type="entry name" value="GGDEF"/>
    <property type="match status" value="1"/>
</dbReference>
<dbReference type="InterPro" id="IPR001633">
    <property type="entry name" value="EAL_dom"/>
</dbReference>
<dbReference type="InterPro" id="IPR052155">
    <property type="entry name" value="Biofilm_reg_signaling"/>
</dbReference>
<dbReference type="GO" id="GO:0016301">
    <property type="term" value="F:kinase activity"/>
    <property type="evidence" value="ECO:0007669"/>
    <property type="project" value="UniProtKB-KW"/>
</dbReference>
<dbReference type="NCBIfam" id="TIGR00254">
    <property type="entry name" value="GGDEF"/>
    <property type="match status" value="1"/>
</dbReference>
<evidence type="ECO:0000256" key="2">
    <source>
        <dbReference type="ARBA" id="ARBA00022475"/>
    </source>
</evidence>
<dbReference type="GO" id="GO:0000160">
    <property type="term" value="P:phosphorelay signal transduction system"/>
    <property type="evidence" value="ECO:0007669"/>
    <property type="project" value="UniProtKB-KW"/>
</dbReference>
<feature type="transmembrane region" description="Helical" evidence="13">
    <location>
        <begin position="296"/>
        <end position="314"/>
    </location>
</feature>
<evidence type="ECO:0000259" key="16">
    <source>
        <dbReference type="PROSITE" id="PS50887"/>
    </source>
</evidence>
<keyword evidence="5 13" id="KW-0812">Transmembrane</keyword>
<dbReference type="NCBIfam" id="TIGR00229">
    <property type="entry name" value="sensory_box"/>
    <property type="match status" value="1"/>
</dbReference>
<dbReference type="Gene3D" id="3.30.450.20">
    <property type="entry name" value="PAS domain"/>
    <property type="match status" value="2"/>
</dbReference>
<evidence type="ECO:0000256" key="8">
    <source>
        <dbReference type="ARBA" id="ARBA00022840"/>
    </source>
</evidence>
<dbReference type="InterPro" id="IPR035965">
    <property type="entry name" value="PAS-like_dom_sf"/>
</dbReference>
<dbReference type="PROSITE" id="PS50113">
    <property type="entry name" value="PAC"/>
    <property type="match status" value="1"/>
</dbReference>
<evidence type="ECO:0000256" key="13">
    <source>
        <dbReference type="SAM" id="Phobius"/>
    </source>
</evidence>
<gene>
    <name evidence="17" type="ORF">CACET_c05110</name>
</gene>
<evidence type="ECO:0000256" key="3">
    <source>
        <dbReference type="ARBA" id="ARBA00022553"/>
    </source>
</evidence>
<feature type="coiled-coil region" evidence="12">
    <location>
        <begin position="369"/>
        <end position="427"/>
    </location>
</feature>
<proteinExistence type="predicted"/>
<keyword evidence="9 13" id="KW-1133">Transmembrane helix</keyword>
<dbReference type="InterPro" id="IPR000014">
    <property type="entry name" value="PAS"/>
</dbReference>
<dbReference type="InterPro" id="IPR033463">
    <property type="entry name" value="sCache_3"/>
</dbReference>
<dbReference type="Pfam" id="PF00563">
    <property type="entry name" value="EAL"/>
    <property type="match status" value="1"/>
</dbReference>
<dbReference type="RefSeq" id="WP_052661204.1">
    <property type="nucleotide sequence ID" value="NZ_CP009687.1"/>
</dbReference>
<sequence>MDKSKRIPERSLVNKHKLILKPLMITLVALLGVSSVTFYSSKSFLLRQMQQDGLNLTRQITRQLANHYTSLEIINEMLENKIRIAARVLIRNRNNLSNEFLVHLTEDLDVDELHWLNKEGRILYSSVEGYLDWEPFYGHPLYDFLQSNEVELMEDIRPDAEFGVFTKYGAVRTLEGNLVQVGILADRVQELTKKFSYQSLVEELSQEENIVYALMMDADMQMIAYSDKANLGTTIHDKNSKDFIMQGKPYGVETYDSEGGTRTYHVTMPVIIEEKIIGAVTLGFSMKEVYASIYKTLINALVITMIMFMLFFWVQKNNIIKPVKELNKNIHQIDLRSNSRYRLPLVKEDTFLGLSYSINEILDETALFLEKLKENEEELKIINEEVSAAFQQLAASEEELRAQYCAIQSYTEKLESLKQKYEIAIKGTNSAVWEMNLEDKQLYLSDEFESIAGIAFKDKEDVHKILEELLIEEDKEVLLEEYRKYEKGEKEGIYCQVRIRDKAGNIKWLLISGKGIYNRAEDLKLINGILLDVTKMKEQEAYIKHLANHDALTGLPNRRAFMQKLKEEIHKEKQGAVMLLDLDNFKEINDTLGHVYGDKVLKEVAVRLKGMEDEKLFISRFGGDEFLILISDEESVSEIEGYIQRMLHLFKKPFIIKNTDLYINFSIGITLYPHDTKNINQLIMNADTAMYKVKQSGKNNYMFFDTKMLEKLKGKVEIASALREALKTEGFKLLYQPQIRVKTGELVGFEALLRLKDQKISPDLFIPVAEETGLIIEIGKWVTKEVINQIAVWKEKGLKLKPIAINFSAKQLNDEKYLEFLEEALKEKSVNPAYIEIEITEGILLERTESTIAFLNQLKGIGVKIALDDFGTGYSSLSYLTFIPVNKIKLDKSLNDKFLEIENIKVMDSLISLVHSLGLEVIAEGIEEEEQYKRLKIGGCDYIQGYLFSKPLAIEEIEKIYNHNFLEKIN</sequence>
<dbReference type="PANTHER" id="PTHR44757">
    <property type="entry name" value="DIGUANYLATE CYCLASE DGCP"/>
    <property type="match status" value="1"/>
</dbReference>
<dbReference type="PATRIC" id="fig|84022.6.peg.516"/>
<dbReference type="SUPFAM" id="SSF55785">
    <property type="entry name" value="PYP-like sensor domain (PAS domain)"/>
    <property type="match status" value="1"/>
</dbReference>
<dbReference type="PROSITE" id="PS50883">
    <property type="entry name" value="EAL"/>
    <property type="match status" value="1"/>
</dbReference>
<feature type="domain" description="PAC" evidence="14">
    <location>
        <begin position="493"/>
        <end position="545"/>
    </location>
</feature>
<dbReference type="InterPro" id="IPR043128">
    <property type="entry name" value="Rev_trsase/Diguanyl_cyclase"/>
</dbReference>
<dbReference type="Gene3D" id="3.20.20.450">
    <property type="entry name" value="EAL domain"/>
    <property type="match status" value="1"/>
</dbReference>
<dbReference type="CDD" id="cd01948">
    <property type="entry name" value="EAL"/>
    <property type="match status" value="1"/>
</dbReference>
<dbReference type="InterPro" id="IPR029787">
    <property type="entry name" value="Nucleotide_cyclase"/>
</dbReference>
<evidence type="ECO:0000256" key="4">
    <source>
        <dbReference type="ARBA" id="ARBA00022679"/>
    </source>
</evidence>
<dbReference type="STRING" id="84022.CACET_c05110"/>
<dbReference type="EMBL" id="CP009687">
    <property type="protein sequence ID" value="AKL94021.1"/>
    <property type="molecule type" value="Genomic_DNA"/>
</dbReference>
<feature type="transmembrane region" description="Helical" evidence="13">
    <location>
        <begin position="20"/>
        <end position="39"/>
    </location>
</feature>
<dbReference type="Gene3D" id="3.30.70.270">
    <property type="match status" value="1"/>
</dbReference>
<evidence type="ECO:0000256" key="9">
    <source>
        <dbReference type="ARBA" id="ARBA00022989"/>
    </source>
</evidence>
<dbReference type="AlphaFoldDB" id="A0A0G3W5W0"/>
<evidence type="ECO:0000256" key="10">
    <source>
        <dbReference type="ARBA" id="ARBA00023012"/>
    </source>
</evidence>
<keyword evidence="4" id="KW-0808">Transferase</keyword>
<evidence type="ECO:0000256" key="12">
    <source>
        <dbReference type="SAM" id="Coils"/>
    </source>
</evidence>
<keyword evidence="7" id="KW-0418">Kinase</keyword>
<dbReference type="SMART" id="SM00052">
    <property type="entry name" value="EAL"/>
    <property type="match status" value="1"/>
</dbReference>